<reference evidence="5" key="1">
    <citation type="journal article" date="2015" name="Nature">
        <title>Complex archaea that bridge the gap between prokaryotes and eukaryotes.</title>
        <authorList>
            <person name="Spang A."/>
            <person name="Saw J.H."/>
            <person name="Jorgensen S.L."/>
            <person name="Zaremba-Niedzwiedzka K."/>
            <person name="Martijn J."/>
            <person name="Lind A.E."/>
            <person name="van Eijk R."/>
            <person name="Schleper C."/>
            <person name="Guy L."/>
            <person name="Ettema T.J."/>
        </authorList>
    </citation>
    <scope>NUCLEOTIDE SEQUENCE</scope>
</reference>
<dbReference type="InterPro" id="IPR029058">
    <property type="entry name" value="AB_hydrolase_fold"/>
</dbReference>
<dbReference type="AlphaFoldDB" id="A0A0F9N6W8"/>
<proteinExistence type="predicted"/>
<accession>A0A0F9N6W8</accession>
<evidence type="ECO:0000256" key="3">
    <source>
        <dbReference type="ARBA" id="ARBA00022801"/>
    </source>
</evidence>
<organism evidence="5">
    <name type="scientific">marine sediment metagenome</name>
    <dbReference type="NCBI Taxonomy" id="412755"/>
    <lineage>
        <taxon>unclassified sequences</taxon>
        <taxon>metagenomes</taxon>
        <taxon>ecological metagenomes</taxon>
    </lineage>
</organism>
<protein>
    <recommendedName>
        <fullName evidence="4">4-O-methyl-glucuronoyl methylesterase-like domain-containing protein</fullName>
    </recommendedName>
</protein>
<sequence>FIGSSGAGGASLLRRNFGEMIENLASSSEYHWFSGNFIKYASTLKIDDLPVDAHELIALCAPRPVFISVGSPLIEGNWVDGKGMFLAGVEASPVYELLGKNGLPNTTYPTMGSALTDGEIAFRQHAGGHSTGPNWSTFISWSHTYWND</sequence>
<keyword evidence="3" id="KW-0378">Hydrolase</keyword>
<dbReference type="GO" id="GO:0052689">
    <property type="term" value="F:carboxylic ester hydrolase activity"/>
    <property type="evidence" value="ECO:0007669"/>
    <property type="project" value="UniProtKB-KW"/>
</dbReference>
<evidence type="ECO:0000313" key="5">
    <source>
        <dbReference type="EMBL" id="KKN13669.1"/>
    </source>
</evidence>
<dbReference type="InterPro" id="IPR054579">
    <property type="entry name" value="GCE-like_dom"/>
</dbReference>
<feature type="domain" description="4-O-methyl-glucuronoyl methylesterase-like" evidence="4">
    <location>
        <begin position="4"/>
        <end position="99"/>
    </location>
</feature>
<evidence type="ECO:0000256" key="2">
    <source>
        <dbReference type="ARBA" id="ARBA00022729"/>
    </source>
</evidence>
<dbReference type="Gene3D" id="3.40.50.1820">
    <property type="entry name" value="alpha/beta hydrolase"/>
    <property type="match status" value="1"/>
</dbReference>
<gene>
    <name evidence="5" type="ORF">LCGC14_1004060</name>
</gene>
<dbReference type="EMBL" id="LAZR01003898">
    <property type="protein sequence ID" value="KKN13669.1"/>
    <property type="molecule type" value="Genomic_DNA"/>
</dbReference>
<dbReference type="Pfam" id="PF22244">
    <property type="entry name" value="GCE_fung"/>
    <property type="match status" value="1"/>
</dbReference>
<keyword evidence="1" id="KW-0719">Serine esterase</keyword>
<name>A0A0F9N6W8_9ZZZZ</name>
<comment type="caution">
    <text evidence="5">The sequence shown here is derived from an EMBL/GenBank/DDBJ whole genome shotgun (WGS) entry which is preliminary data.</text>
</comment>
<keyword evidence="2" id="KW-0732">Signal</keyword>
<feature type="non-terminal residue" evidence="5">
    <location>
        <position position="1"/>
    </location>
</feature>
<evidence type="ECO:0000259" key="4">
    <source>
        <dbReference type="Pfam" id="PF22244"/>
    </source>
</evidence>
<evidence type="ECO:0000256" key="1">
    <source>
        <dbReference type="ARBA" id="ARBA00022487"/>
    </source>
</evidence>